<feature type="region of interest" description="Disordered" evidence="1">
    <location>
        <begin position="56"/>
        <end position="79"/>
    </location>
</feature>
<evidence type="ECO:0000313" key="3">
    <source>
        <dbReference type="Proteomes" id="UP000434172"/>
    </source>
</evidence>
<proteinExistence type="predicted"/>
<comment type="caution">
    <text evidence="2">The sequence shown here is derived from an EMBL/GenBank/DDBJ whole genome shotgun (WGS) entry which is preliminary data.</text>
</comment>
<organism evidence="2 3">
    <name type="scientific">Colletotrichum asianum</name>
    <dbReference type="NCBI Taxonomy" id="702518"/>
    <lineage>
        <taxon>Eukaryota</taxon>
        <taxon>Fungi</taxon>
        <taxon>Dikarya</taxon>
        <taxon>Ascomycota</taxon>
        <taxon>Pezizomycotina</taxon>
        <taxon>Sordariomycetes</taxon>
        <taxon>Hypocreomycetidae</taxon>
        <taxon>Glomerellales</taxon>
        <taxon>Glomerellaceae</taxon>
        <taxon>Colletotrichum</taxon>
        <taxon>Colletotrichum gloeosporioides species complex</taxon>
    </lineage>
</organism>
<dbReference type="Proteomes" id="UP000434172">
    <property type="component" value="Unassembled WGS sequence"/>
</dbReference>
<name>A0A8H3VVZ8_9PEZI</name>
<dbReference type="AlphaFoldDB" id="A0A8H3VVZ8"/>
<evidence type="ECO:0000256" key="1">
    <source>
        <dbReference type="SAM" id="MobiDB-lite"/>
    </source>
</evidence>
<dbReference type="EMBL" id="WOWK01000159">
    <property type="protein sequence ID" value="KAF0316423.1"/>
    <property type="molecule type" value="Genomic_DNA"/>
</dbReference>
<reference evidence="2 3" key="1">
    <citation type="submission" date="2019-12" db="EMBL/GenBank/DDBJ databases">
        <title>A genome sequence resource for the geographically widespread anthracnose pathogen Colletotrichum asianum.</title>
        <authorList>
            <person name="Meng Y."/>
        </authorList>
    </citation>
    <scope>NUCLEOTIDE SEQUENCE [LARGE SCALE GENOMIC DNA]</scope>
    <source>
        <strain evidence="2 3">ICMP 18580</strain>
    </source>
</reference>
<accession>A0A8H3VVZ8</accession>
<evidence type="ECO:0000313" key="2">
    <source>
        <dbReference type="EMBL" id="KAF0316423.1"/>
    </source>
</evidence>
<sequence length="103" mass="11657">MSEHRRISAGHSITLVDLLRTKPKSYAEKRERVSTEPRIFSDQLRAYINAFNDILDSGGRQKPSSTAQKLPQKEAEVHAEAVWQGKIPHEREVEGHIEAVSPN</sequence>
<keyword evidence="3" id="KW-1185">Reference proteome</keyword>
<gene>
    <name evidence="2" type="ORF">GQ607_016346</name>
</gene>
<protein>
    <submittedName>
        <fullName evidence="2">Uncharacterized protein</fullName>
    </submittedName>
</protein>